<organism evidence="2 3">
    <name type="scientific">Serratia entomophila</name>
    <dbReference type="NCBI Taxonomy" id="42906"/>
    <lineage>
        <taxon>Bacteria</taxon>
        <taxon>Pseudomonadati</taxon>
        <taxon>Pseudomonadota</taxon>
        <taxon>Gammaproteobacteria</taxon>
        <taxon>Enterobacterales</taxon>
        <taxon>Yersiniaceae</taxon>
        <taxon>Serratia</taxon>
    </lineage>
</organism>
<feature type="chain" id="PRO_5045582831" evidence="1">
    <location>
        <begin position="22"/>
        <end position="123"/>
    </location>
</feature>
<evidence type="ECO:0000313" key="2">
    <source>
        <dbReference type="EMBL" id="USV02287.1"/>
    </source>
</evidence>
<keyword evidence="1" id="KW-0732">Signal</keyword>
<dbReference type="PROSITE" id="PS51257">
    <property type="entry name" value="PROKAR_LIPOPROTEIN"/>
    <property type="match status" value="1"/>
</dbReference>
<dbReference type="EMBL" id="CP074347">
    <property type="protein sequence ID" value="USV02287.1"/>
    <property type="molecule type" value="Genomic_DNA"/>
</dbReference>
<evidence type="ECO:0000256" key="1">
    <source>
        <dbReference type="SAM" id="SignalP"/>
    </source>
</evidence>
<accession>A0ABY5CX70</accession>
<dbReference type="InterPro" id="IPR014161">
    <property type="entry name" value="Tol-Pal_TolA"/>
</dbReference>
<dbReference type="Proteomes" id="UP001056873">
    <property type="component" value="Chromosome"/>
</dbReference>
<protein>
    <submittedName>
        <fullName evidence="2">Cell envelope biogenesis protein TolA</fullName>
    </submittedName>
</protein>
<reference evidence="2" key="1">
    <citation type="journal article" date="2022" name="BMC Genomics">
        <title>Genome sequence of the entomopathogenic Serratia entomophila isolate 626 and characterisation of the species specific itaconate degradation pathway.</title>
        <authorList>
            <person name="Vaughan A.L."/>
            <person name="Altermann E."/>
            <person name="Glare T.R."/>
            <person name="Hurst M.R.H."/>
        </authorList>
    </citation>
    <scope>NUCLEOTIDE SEQUENCE</scope>
    <source>
        <strain evidence="2">626</strain>
    </source>
</reference>
<dbReference type="Gene3D" id="3.30.1150.10">
    <property type="match status" value="1"/>
</dbReference>
<name>A0ABY5CX70_9GAMM</name>
<proteinExistence type="predicted"/>
<gene>
    <name evidence="2" type="ORF">KFQ06_07175</name>
</gene>
<evidence type="ECO:0000313" key="3">
    <source>
        <dbReference type="Proteomes" id="UP001056873"/>
    </source>
</evidence>
<feature type="signal peptide" evidence="1">
    <location>
        <begin position="1"/>
        <end position="21"/>
    </location>
</feature>
<dbReference type="SUPFAM" id="SSF74653">
    <property type="entry name" value="TolA/TonB C-terminal domain"/>
    <property type="match status" value="1"/>
</dbReference>
<keyword evidence="3" id="KW-1185">Reference proteome</keyword>
<dbReference type="Pfam" id="PF06519">
    <property type="entry name" value="TolA"/>
    <property type="match status" value="1"/>
</dbReference>
<sequence length="123" mass="13023">MEMTIRLLAALAPLLLAGCGAATKPQPVAPHAAVQAAAGQNYPEKVRLAVTRELRLPAELKSKSCSISIHLQPDGALKDIRVLKGDPQLCAAAGEAVKKAKMPKMANPTEYLLFNAVVLDFVP</sequence>